<dbReference type="AlphaFoldDB" id="A0A8H5B583"/>
<feature type="region of interest" description="Disordered" evidence="1">
    <location>
        <begin position="16"/>
        <end position="200"/>
    </location>
</feature>
<keyword evidence="3" id="KW-1185">Reference proteome</keyword>
<dbReference type="Proteomes" id="UP000567179">
    <property type="component" value="Unassembled WGS sequence"/>
</dbReference>
<dbReference type="GO" id="GO:0043625">
    <property type="term" value="C:delta DNA polymerase complex"/>
    <property type="evidence" value="ECO:0007669"/>
    <property type="project" value="TreeGrafter"/>
</dbReference>
<feature type="compositionally biased region" description="Polar residues" evidence="1">
    <location>
        <begin position="16"/>
        <end position="25"/>
    </location>
</feature>
<accession>A0A8H5B583</accession>
<sequence>MAPKTKMAQATLSFTAAKRTASTNIAGKPKASATTTKAVPVKKQEPTVGSDDEDKDVDLREGTSDAESSDADSDPEVSPSANTKTQTRSARNKAAEAITPSASTRPVTRSSTAKSPAKASQSVVEPEEADVSTPKSAKPKASVFGQTTGNATPENVAKKVKENLASAPSVEAVSEPAELDPKSPRWRRAARDAKSKRGGVAAIHAEDQNQVHDILRVFDNNYDFGPCVGISRLDRWNRAKKLGLNPPPEVEEILKTKQGVEDAEYSQAVFYGKV</sequence>
<comment type="caution">
    <text evidence="2">The sequence shown here is derived from an EMBL/GenBank/DDBJ whole genome shotgun (WGS) entry which is preliminary data.</text>
</comment>
<dbReference type="InterPro" id="IPR007218">
    <property type="entry name" value="DNA_pol_delta_4"/>
</dbReference>
<proteinExistence type="predicted"/>
<feature type="compositionally biased region" description="Polar residues" evidence="1">
    <location>
        <begin position="100"/>
        <end position="123"/>
    </location>
</feature>
<gene>
    <name evidence="2" type="ORF">D9619_006712</name>
</gene>
<dbReference type="GO" id="GO:0003887">
    <property type="term" value="F:DNA-directed DNA polymerase activity"/>
    <property type="evidence" value="ECO:0007669"/>
    <property type="project" value="TreeGrafter"/>
</dbReference>
<dbReference type="PANTHER" id="PTHR14303:SF0">
    <property type="entry name" value="DNA POLYMERASE DELTA SUBUNIT 4"/>
    <property type="match status" value="1"/>
</dbReference>
<evidence type="ECO:0000256" key="1">
    <source>
        <dbReference type="SAM" id="MobiDB-lite"/>
    </source>
</evidence>
<protein>
    <recommendedName>
        <fullName evidence="4">DNA polymerase delta subunit 4</fullName>
    </recommendedName>
</protein>
<dbReference type="GO" id="GO:0000731">
    <property type="term" value="P:DNA synthesis involved in DNA repair"/>
    <property type="evidence" value="ECO:0007669"/>
    <property type="project" value="InterPro"/>
</dbReference>
<name>A0A8H5B583_9AGAR</name>
<reference evidence="2 3" key="1">
    <citation type="journal article" date="2020" name="ISME J.">
        <title>Uncovering the hidden diversity of litter-decomposition mechanisms in mushroom-forming fungi.</title>
        <authorList>
            <person name="Floudas D."/>
            <person name="Bentzer J."/>
            <person name="Ahren D."/>
            <person name="Johansson T."/>
            <person name="Persson P."/>
            <person name="Tunlid A."/>
        </authorList>
    </citation>
    <scope>NUCLEOTIDE SEQUENCE [LARGE SCALE GENOMIC DNA]</scope>
    <source>
        <strain evidence="2 3">CBS 101986</strain>
    </source>
</reference>
<dbReference type="EMBL" id="JAACJJ010000042">
    <property type="protein sequence ID" value="KAF5316772.1"/>
    <property type="molecule type" value="Genomic_DNA"/>
</dbReference>
<organism evidence="2 3">
    <name type="scientific">Psilocybe cf. subviscida</name>
    <dbReference type="NCBI Taxonomy" id="2480587"/>
    <lineage>
        <taxon>Eukaryota</taxon>
        <taxon>Fungi</taxon>
        <taxon>Dikarya</taxon>
        <taxon>Basidiomycota</taxon>
        <taxon>Agaricomycotina</taxon>
        <taxon>Agaricomycetes</taxon>
        <taxon>Agaricomycetidae</taxon>
        <taxon>Agaricales</taxon>
        <taxon>Agaricineae</taxon>
        <taxon>Strophariaceae</taxon>
        <taxon>Psilocybe</taxon>
    </lineage>
</organism>
<evidence type="ECO:0008006" key="4">
    <source>
        <dbReference type="Google" id="ProtNLM"/>
    </source>
</evidence>
<evidence type="ECO:0000313" key="2">
    <source>
        <dbReference type="EMBL" id="KAF5316772.1"/>
    </source>
</evidence>
<evidence type="ECO:0000313" key="3">
    <source>
        <dbReference type="Proteomes" id="UP000567179"/>
    </source>
</evidence>
<dbReference type="Pfam" id="PF04081">
    <property type="entry name" value="DNA_pol_delta_4"/>
    <property type="match status" value="1"/>
</dbReference>
<feature type="compositionally biased region" description="Basic and acidic residues" evidence="1">
    <location>
        <begin position="179"/>
        <end position="195"/>
    </location>
</feature>
<feature type="compositionally biased region" description="Polar residues" evidence="1">
    <location>
        <begin position="144"/>
        <end position="153"/>
    </location>
</feature>
<dbReference type="PANTHER" id="PTHR14303">
    <property type="entry name" value="DNA POLYMERASE DELTA SUBUNIT 4"/>
    <property type="match status" value="1"/>
</dbReference>
<dbReference type="GO" id="GO:0006261">
    <property type="term" value="P:DNA-templated DNA replication"/>
    <property type="evidence" value="ECO:0007669"/>
    <property type="project" value="TreeGrafter"/>
</dbReference>
<dbReference type="OrthoDB" id="337486at2759"/>